<dbReference type="AlphaFoldDB" id="W3XCZ5"/>
<dbReference type="Proteomes" id="UP000030651">
    <property type="component" value="Unassembled WGS sequence"/>
</dbReference>
<dbReference type="EMBL" id="KI912111">
    <property type="protein sequence ID" value="ETS83884.1"/>
    <property type="molecule type" value="Genomic_DNA"/>
</dbReference>
<feature type="region of interest" description="Disordered" evidence="1">
    <location>
        <begin position="1"/>
        <end position="20"/>
    </location>
</feature>
<evidence type="ECO:0000313" key="2">
    <source>
        <dbReference type="EMBL" id="ETS83884.1"/>
    </source>
</evidence>
<gene>
    <name evidence="2" type="ORF">PFICI_05760</name>
</gene>
<proteinExistence type="predicted"/>
<evidence type="ECO:0008006" key="4">
    <source>
        <dbReference type="Google" id="ProtNLM"/>
    </source>
</evidence>
<dbReference type="HOGENOM" id="CLU_010595_9_3_1"/>
<keyword evidence="3" id="KW-1185">Reference proteome</keyword>
<name>W3XCZ5_PESFW</name>
<dbReference type="eggNOG" id="ENOG502SPBH">
    <property type="taxonomic scope" value="Eukaryota"/>
</dbReference>
<dbReference type="OrthoDB" id="184880at2759"/>
<dbReference type="SUPFAM" id="SSF53335">
    <property type="entry name" value="S-adenosyl-L-methionine-dependent methyltransferases"/>
    <property type="match status" value="1"/>
</dbReference>
<dbReference type="InterPro" id="IPR029063">
    <property type="entry name" value="SAM-dependent_MTases_sf"/>
</dbReference>
<dbReference type="GeneID" id="19270773"/>
<reference evidence="3" key="1">
    <citation type="journal article" date="2015" name="BMC Genomics">
        <title>Genomic and transcriptomic analysis of the endophytic fungus Pestalotiopsis fici reveals its lifestyle and high potential for synthesis of natural products.</title>
        <authorList>
            <person name="Wang X."/>
            <person name="Zhang X."/>
            <person name="Liu L."/>
            <person name="Xiang M."/>
            <person name="Wang W."/>
            <person name="Sun X."/>
            <person name="Che Y."/>
            <person name="Guo L."/>
            <person name="Liu G."/>
            <person name="Guo L."/>
            <person name="Wang C."/>
            <person name="Yin W.B."/>
            <person name="Stadler M."/>
            <person name="Zhang X."/>
            <person name="Liu X."/>
        </authorList>
    </citation>
    <scope>NUCLEOTIDE SEQUENCE [LARGE SCALE GENOMIC DNA]</scope>
    <source>
        <strain evidence="3">W106-1 / CGMCC3.15140</strain>
    </source>
</reference>
<protein>
    <recommendedName>
        <fullName evidence="4">Methyltransferase domain-containing protein</fullName>
    </recommendedName>
</protein>
<evidence type="ECO:0000256" key="1">
    <source>
        <dbReference type="SAM" id="MobiDB-lite"/>
    </source>
</evidence>
<accession>W3XCZ5</accession>
<dbReference type="Gene3D" id="3.40.50.150">
    <property type="entry name" value="Vaccinia Virus protein VP39"/>
    <property type="match status" value="1"/>
</dbReference>
<dbReference type="KEGG" id="pfy:PFICI_05760"/>
<evidence type="ECO:0000313" key="3">
    <source>
        <dbReference type="Proteomes" id="UP000030651"/>
    </source>
</evidence>
<organism evidence="2 3">
    <name type="scientific">Pestalotiopsis fici (strain W106-1 / CGMCC3.15140)</name>
    <dbReference type="NCBI Taxonomy" id="1229662"/>
    <lineage>
        <taxon>Eukaryota</taxon>
        <taxon>Fungi</taxon>
        <taxon>Dikarya</taxon>
        <taxon>Ascomycota</taxon>
        <taxon>Pezizomycotina</taxon>
        <taxon>Sordariomycetes</taxon>
        <taxon>Xylariomycetidae</taxon>
        <taxon>Amphisphaeriales</taxon>
        <taxon>Sporocadaceae</taxon>
        <taxon>Pestalotiopsis</taxon>
    </lineage>
</organism>
<sequence length="288" mass="31831">MAATMETFMNKTKAEDDNVPEQARLEDQHDTIMYSMGGKALYAPIDLTKPGLRILDSACANGRWIKDLQAYSPAPHNYIGTDVVSSLYPNPPPTQTHFQDQSIKESFPDAWQGTIDVVHQRLVMAAAAPERTPIDVVKGLAGLLRPGGWLQMVEVSTTPVQGNGTAVNQYIDMLDTLYARLYSTSDHFNRSNLWGGLPQDMKNAGLTNVAKEEVLVAYGAAVKDSSVREKSIRTAVAGVPNFLAVLRTMPKALWKDAWEDLPTRLHTELVETGGFVKFIEDMICHRTL</sequence>
<dbReference type="RefSeq" id="XP_007832532.1">
    <property type="nucleotide sequence ID" value="XM_007834341.1"/>
</dbReference>
<dbReference type="InParanoid" id="W3XCZ5"/>